<dbReference type="InParanoid" id="D3BE12"/>
<evidence type="ECO:0000313" key="5">
    <source>
        <dbReference type="EMBL" id="EFA80143.1"/>
    </source>
</evidence>
<feature type="domain" description="SET" evidence="4">
    <location>
        <begin position="21"/>
        <end position="242"/>
    </location>
</feature>
<sequence length="417" mass="49013">MNDSTNVIDDLVTFKQWMDDEGIYLNPSLDIVKLEDYGRSIIANTLIKEGDVLIRVPRNVMMSRTGIELHIPKEIRSIIDSNRDDIGSTDGQAVYLMYSLLNKDSYWHQYTSILPKQFTTSIYFDQDEMKELQLSKLRYFTESRLSGIERHYNVIFKKLSSLNDEFKKKEYTFELFKWALSCIWSRAFSLSSDDGGMVPLADMFNAIEKAKSKVRPDSRADQLIYYASKDIERGEQVFTPYGVYKTIGNAQMLMDYGFAFDDPSEGDTIQLTLDNFSDDELYIDTKIDLLEQLDIVREFNLKRNQLPQELLIYARVKNLKENELQLAKEHYRNDDNRNKPVSRRNEKTALRYLSNYLSRYLDSYETTLSDDLELLEKNKEKKITLSYNMLNIIRIRKGEKEILKQLIDSFDKIREHL</sequence>
<dbReference type="Pfam" id="PF09273">
    <property type="entry name" value="Rubis-subs-bind"/>
    <property type="match status" value="1"/>
</dbReference>
<evidence type="ECO:0000256" key="1">
    <source>
        <dbReference type="ARBA" id="ARBA00022603"/>
    </source>
</evidence>
<dbReference type="GO" id="GO:0016279">
    <property type="term" value="F:protein-lysine N-methyltransferase activity"/>
    <property type="evidence" value="ECO:0007669"/>
    <property type="project" value="TreeGrafter"/>
</dbReference>
<dbReference type="InterPro" id="IPR050600">
    <property type="entry name" value="SETD3_SETD6_MTase"/>
</dbReference>
<dbReference type="PANTHER" id="PTHR13271">
    <property type="entry name" value="UNCHARACTERIZED PUTATIVE METHYLTRANSFERASE"/>
    <property type="match status" value="1"/>
</dbReference>
<keyword evidence="2" id="KW-0808">Transferase</keyword>
<dbReference type="Gene3D" id="3.90.1420.10">
    <property type="entry name" value="Rubisco LSMT, substrate-binding domain"/>
    <property type="match status" value="1"/>
</dbReference>
<keyword evidence="1" id="KW-0489">Methyltransferase</keyword>
<keyword evidence="3" id="KW-0949">S-adenosyl-L-methionine</keyword>
<dbReference type="Proteomes" id="UP000001396">
    <property type="component" value="Unassembled WGS sequence"/>
</dbReference>
<dbReference type="InterPro" id="IPR001214">
    <property type="entry name" value="SET_dom"/>
</dbReference>
<dbReference type="InterPro" id="IPR015353">
    <property type="entry name" value="Rubisco_LSMT_subst-bd"/>
</dbReference>
<dbReference type="STRING" id="670386.D3BE12"/>
<proteinExistence type="predicted"/>
<gene>
    <name evidence="5" type="ORF">PPL_06965</name>
</gene>
<dbReference type="SUPFAM" id="SSF81822">
    <property type="entry name" value="RuBisCo LSMT C-terminal, substrate-binding domain"/>
    <property type="match status" value="1"/>
</dbReference>
<dbReference type="EMBL" id="ADBJ01000031">
    <property type="protein sequence ID" value="EFA80143.1"/>
    <property type="molecule type" value="Genomic_DNA"/>
</dbReference>
<dbReference type="FunCoup" id="D3BE12">
    <property type="interactions" value="98"/>
</dbReference>
<dbReference type="AlphaFoldDB" id="D3BE12"/>
<dbReference type="Pfam" id="PF00856">
    <property type="entry name" value="SET"/>
    <property type="match status" value="1"/>
</dbReference>
<evidence type="ECO:0000259" key="4">
    <source>
        <dbReference type="PROSITE" id="PS50280"/>
    </source>
</evidence>
<evidence type="ECO:0000256" key="3">
    <source>
        <dbReference type="ARBA" id="ARBA00022691"/>
    </source>
</evidence>
<reference evidence="5 6" key="1">
    <citation type="journal article" date="2011" name="Genome Res.">
        <title>Phylogeny-wide analysis of social amoeba genomes highlights ancient origins for complex intercellular communication.</title>
        <authorList>
            <person name="Heidel A.J."/>
            <person name="Lawal H.M."/>
            <person name="Felder M."/>
            <person name="Schilde C."/>
            <person name="Helps N.R."/>
            <person name="Tunggal B."/>
            <person name="Rivero F."/>
            <person name="John U."/>
            <person name="Schleicher M."/>
            <person name="Eichinger L."/>
            <person name="Platzer M."/>
            <person name="Noegel A.A."/>
            <person name="Schaap P."/>
            <person name="Gloeckner G."/>
        </authorList>
    </citation>
    <scope>NUCLEOTIDE SEQUENCE [LARGE SCALE GENOMIC DNA]</scope>
    <source>
        <strain evidence="6">ATCC 26659 / Pp 5 / PN500</strain>
    </source>
</reference>
<organism evidence="5 6">
    <name type="scientific">Heterostelium pallidum (strain ATCC 26659 / Pp 5 / PN500)</name>
    <name type="common">Cellular slime mold</name>
    <name type="synonym">Polysphondylium pallidum</name>
    <dbReference type="NCBI Taxonomy" id="670386"/>
    <lineage>
        <taxon>Eukaryota</taxon>
        <taxon>Amoebozoa</taxon>
        <taxon>Evosea</taxon>
        <taxon>Eumycetozoa</taxon>
        <taxon>Dictyostelia</taxon>
        <taxon>Acytosteliales</taxon>
        <taxon>Acytosteliaceae</taxon>
        <taxon>Heterostelium</taxon>
    </lineage>
</organism>
<dbReference type="InterPro" id="IPR046341">
    <property type="entry name" value="SET_dom_sf"/>
</dbReference>
<dbReference type="OMA" id="QHIDGIF"/>
<dbReference type="SUPFAM" id="SSF82199">
    <property type="entry name" value="SET domain"/>
    <property type="match status" value="1"/>
</dbReference>
<protein>
    <recommendedName>
        <fullName evidence="4">SET domain-containing protein</fullName>
    </recommendedName>
</protein>
<evidence type="ECO:0000256" key="2">
    <source>
        <dbReference type="ARBA" id="ARBA00022679"/>
    </source>
</evidence>
<dbReference type="InterPro" id="IPR036464">
    <property type="entry name" value="Rubisco_LSMT_subst-bd_sf"/>
</dbReference>
<dbReference type="PANTHER" id="PTHR13271:SF153">
    <property type="entry name" value="SET DOMAIN-CONTAINING PROTEIN"/>
    <property type="match status" value="1"/>
</dbReference>
<evidence type="ECO:0000313" key="6">
    <source>
        <dbReference type="Proteomes" id="UP000001396"/>
    </source>
</evidence>
<dbReference type="GeneID" id="31362446"/>
<keyword evidence="6" id="KW-1185">Reference proteome</keyword>
<accession>D3BE12</accession>
<dbReference type="Gene3D" id="3.90.1410.10">
    <property type="entry name" value="set domain protein methyltransferase, domain 1"/>
    <property type="match status" value="1"/>
</dbReference>
<name>D3BE12_HETP5</name>
<dbReference type="CDD" id="cd10527">
    <property type="entry name" value="SET_LSMT"/>
    <property type="match status" value="1"/>
</dbReference>
<dbReference type="GO" id="GO:0032259">
    <property type="term" value="P:methylation"/>
    <property type="evidence" value="ECO:0007669"/>
    <property type="project" value="UniProtKB-KW"/>
</dbReference>
<comment type="caution">
    <text evidence="5">The sequence shown here is derived from an EMBL/GenBank/DDBJ whole genome shotgun (WGS) entry which is preliminary data.</text>
</comment>
<dbReference type="RefSeq" id="XP_020432263.1">
    <property type="nucleotide sequence ID" value="XM_020577815.1"/>
</dbReference>
<dbReference type="PROSITE" id="PS50280">
    <property type="entry name" value="SET"/>
    <property type="match status" value="1"/>
</dbReference>